<evidence type="ECO:0000313" key="8">
    <source>
        <dbReference type="EMBL" id="KIM91466.1"/>
    </source>
</evidence>
<dbReference type="AlphaFoldDB" id="A0A0C3GLL9"/>
<evidence type="ECO:0000256" key="4">
    <source>
        <dbReference type="ARBA" id="ARBA00022989"/>
    </source>
</evidence>
<feature type="region of interest" description="Disordered" evidence="6">
    <location>
        <begin position="1"/>
        <end position="78"/>
    </location>
</feature>
<feature type="compositionally biased region" description="Polar residues" evidence="6">
    <location>
        <begin position="17"/>
        <end position="28"/>
    </location>
</feature>
<feature type="region of interest" description="Disordered" evidence="6">
    <location>
        <begin position="351"/>
        <end position="423"/>
    </location>
</feature>
<evidence type="ECO:0000256" key="7">
    <source>
        <dbReference type="SAM" id="Phobius"/>
    </source>
</evidence>
<dbReference type="Pfam" id="PF07690">
    <property type="entry name" value="MFS_1"/>
    <property type="match status" value="1"/>
</dbReference>
<evidence type="ECO:0000256" key="5">
    <source>
        <dbReference type="ARBA" id="ARBA00023136"/>
    </source>
</evidence>
<feature type="transmembrane region" description="Helical" evidence="7">
    <location>
        <begin position="221"/>
        <end position="243"/>
    </location>
</feature>
<comment type="subcellular location">
    <subcellularLocation>
        <location evidence="1">Membrane</location>
        <topology evidence="1">Multi-pass membrane protein</topology>
    </subcellularLocation>
</comment>
<dbReference type="SUPFAM" id="SSF103473">
    <property type="entry name" value="MFS general substrate transporter"/>
    <property type="match status" value="2"/>
</dbReference>
<dbReference type="InterPro" id="IPR036259">
    <property type="entry name" value="MFS_trans_sf"/>
</dbReference>
<evidence type="ECO:0000256" key="2">
    <source>
        <dbReference type="ARBA" id="ARBA00022448"/>
    </source>
</evidence>
<feature type="region of interest" description="Disordered" evidence="6">
    <location>
        <begin position="307"/>
        <end position="329"/>
    </location>
</feature>
<evidence type="ECO:0000256" key="1">
    <source>
        <dbReference type="ARBA" id="ARBA00004141"/>
    </source>
</evidence>
<evidence type="ECO:0008006" key="10">
    <source>
        <dbReference type="Google" id="ProtNLM"/>
    </source>
</evidence>
<keyword evidence="4 7" id="KW-1133">Transmembrane helix</keyword>
<feature type="transmembrane region" description="Helical" evidence="7">
    <location>
        <begin position="664"/>
        <end position="684"/>
    </location>
</feature>
<feature type="transmembrane region" description="Helical" evidence="7">
    <location>
        <begin position="163"/>
        <end position="183"/>
    </location>
</feature>
<dbReference type="PRINTS" id="PR01035">
    <property type="entry name" value="TCRTETA"/>
</dbReference>
<dbReference type="PANTHER" id="PTHR23504">
    <property type="entry name" value="MAJOR FACILITATOR SUPERFAMILY DOMAIN-CONTAINING PROTEIN 10"/>
    <property type="match status" value="1"/>
</dbReference>
<dbReference type="GO" id="GO:0016020">
    <property type="term" value="C:membrane"/>
    <property type="evidence" value="ECO:0007669"/>
    <property type="project" value="UniProtKB-SubCell"/>
</dbReference>
<accession>A0A0C3GLL9</accession>
<dbReference type="Gene3D" id="1.20.1250.20">
    <property type="entry name" value="MFS general substrate transporter like domains"/>
    <property type="match status" value="2"/>
</dbReference>
<dbReference type="InterPro" id="IPR001958">
    <property type="entry name" value="Tet-R_TetA/multi-R_MdtG-like"/>
</dbReference>
<feature type="transmembrane region" description="Helical" evidence="7">
    <location>
        <begin position="130"/>
        <end position="151"/>
    </location>
</feature>
<dbReference type="InterPro" id="IPR011701">
    <property type="entry name" value="MFS"/>
</dbReference>
<reference evidence="8 9" key="1">
    <citation type="submission" date="2014-04" db="EMBL/GenBank/DDBJ databases">
        <authorList>
            <consortium name="DOE Joint Genome Institute"/>
            <person name="Kuo A."/>
            <person name="Tarkka M."/>
            <person name="Buscot F."/>
            <person name="Kohler A."/>
            <person name="Nagy L.G."/>
            <person name="Floudas D."/>
            <person name="Copeland A."/>
            <person name="Barry K.W."/>
            <person name="Cichocki N."/>
            <person name="Veneault-Fourrey C."/>
            <person name="LaButti K."/>
            <person name="Lindquist E.A."/>
            <person name="Lipzen A."/>
            <person name="Lundell T."/>
            <person name="Morin E."/>
            <person name="Murat C."/>
            <person name="Sun H."/>
            <person name="Tunlid A."/>
            <person name="Henrissat B."/>
            <person name="Grigoriev I.V."/>
            <person name="Hibbett D.S."/>
            <person name="Martin F."/>
            <person name="Nordberg H.P."/>
            <person name="Cantor M.N."/>
            <person name="Hua S.X."/>
        </authorList>
    </citation>
    <scope>NUCLEOTIDE SEQUENCE [LARGE SCALE GENOMIC DNA]</scope>
    <source>
        <strain evidence="8 9">F 1598</strain>
    </source>
</reference>
<dbReference type="GO" id="GO:0022857">
    <property type="term" value="F:transmembrane transporter activity"/>
    <property type="evidence" value="ECO:0007669"/>
    <property type="project" value="InterPro"/>
</dbReference>
<evidence type="ECO:0000256" key="3">
    <source>
        <dbReference type="ARBA" id="ARBA00022692"/>
    </source>
</evidence>
<feature type="transmembrane region" description="Helical" evidence="7">
    <location>
        <begin position="90"/>
        <end position="110"/>
    </location>
</feature>
<keyword evidence="5 7" id="KW-0472">Membrane</keyword>
<feature type="transmembrane region" description="Helical" evidence="7">
    <location>
        <begin position="189"/>
        <end position="209"/>
    </location>
</feature>
<feature type="region of interest" description="Disordered" evidence="6">
    <location>
        <begin position="458"/>
        <end position="551"/>
    </location>
</feature>
<dbReference type="HOGENOM" id="CLU_008983_0_0_1"/>
<evidence type="ECO:0000256" key="6">
    <source>
        <dbReference type="SAM" id="MobiDB-lite"/>
    </source>
</evidence>
<organism evidence="8 9">
    <name type="scientific">Piloderma croceum (strain F 1598)</name>
    <dbReference type="NCBI Taxonomy" id="765440"/>
    <lineage>
        <taxon>Eukaryota</taxon>
        <taxon>Fungi</taxon>
        <taxon>Dikarya</taxon>
        <taxon>Basidiomycota</taxon>
        <taxon>Agaricomycotina</taxon>
        <taxon>Agaricomycetes</taxon>
        <taxon>Agaricomycetidae</taxon>
        <taxon>Atheliales</taxon>
        <taxon>Atheliaceae</taxon>
        <taxon>Piloderma</taxon>
    </lineage>
</organism>
<feature type="compositionally biased region" description="Acidic residues" evidence="6">
    <location>
        <begin position="458"/>
        <end position="474"/>
    </location>
</feature>
<sequence>MTSTSRRSFGINESALDANNDTPSSLPGSEQRRILGRISFNQGHHKPSFTSRWRRSQDEEDGVGPAASGRPPIPSALEPKGELYSTPLPVLSMIVLSITMLGEFLTANVSTPFMLFMVKGFGELTDEADIAFWTGILVASFFLTQFLTSLLWATIAAKHGQRIVLFVALLGSAVTCLVFGTSTSLQQAITIRLLQGIFAGAVGVARGCVTVVTDVSNEGRAYAILGFCWGFGGVAGAIIGGTFESPALKWPDTFDSIPIFVKYPYLLPCAMAAAITFVGSLLSLFLARDAGPREGAIRLPLEKVENGHPTIPEEEPISPGALVDEPEPHGVVGSLRKKISKRLSGYFNQGDAHAASSPQAVPLSPSVSRPRAFSRNSRNDGSAYGYSGSYRRRIASSTTRRGSNASSMRRRSSNVDGPQSLTETGDLNFAQRLLMANENAVTNIADLWVAAAMNADNEDPFESDSEVGSDADPFESDHEMPEVDDLPQTPTRPGRMSDRLVSNPHKRSSLGSPFAGSPRRPSTSQIPPSPIRYTSSSFAPGPGGSPSLRRYSSAMPTIFSHSGVRTPPAILDAQQMVVRSEEPARGDTLAPIIEGRRTSDSHRSTSSSETIVEKPPSLTSQLPILIIIQYGLLALHSTTHDQVFLSYLVSDYESGGLNLNAGHFAQLIALMCLAQIVYQFYLYPNIGPPRGRFSHLAMFRLGSLLFIPAYLTVVMYRVFANSTEDGNFFLMAALALSTAVRYCGNTFAYTSVSILLNYMTPPHAVGLANGVAQSIVSLARCFGPVLGGYLWAVSTQDNPSGYPVGFFVCGGVAAAAILHSFTIR</sequence>
<proteinExistence type="predicted"/>
<gene>
    <name evidence="8" type="ORF">PILCRDRAFT_810731</name>
</gene>
<feature type="transmembrane region" description="Helical" evidence="7">
    <location>
        <begin position="696"/>
        <end position="719"/>
    </location>
</feature>
<dbReference type="OrthoDB" id="10262656at2759"/>
<reference evidence="9" key="2">
    <citation type="submission" date="2015-01" db="EMBL/GenBank/DDBJ databases">
        <title>Evolutionary Origins and Diversification of the Mycorrhizal Mutualists.</title>
        <authorList>
            <consortium name="DOE Joint Genome Institute"/>
            <consortium name="Mycorrhizal Genomics Consortium"/>
            <person name="Kohler A."/>
            <person name="Kuo A."/>
            <person name="Nagy L.G."/>
            <person name="Floudas D."/>
            <person name="Copeland A."/>
            <person name="Barry K.W."/>
            <person name="Cichocki N."/>
            <person name="Veneault-Fourrey C."/>
            <person name="LaButti K."/>
            <person name="Lindquist E.A."/>
            <person name="Lipzen A."/>
            <person name="Lundell T."/>
            <person name="Morin E."/>
            <person name="Murat C."/>
            <person name="Riley R."/>
            <person name="Ohm R."/>
            <person name="Sun H."/>
            <person name="Tunlid A."/>
            <person name="Henrissat B."/>
            <person name="Grigoriev I.V."/>
            <person name="Hibbett D.S."/>
            <person name="Martin F."/>
        </authorList>
    </citation>
    <scope>NUCLEOTIDE SEQUENCE [LARGE SCALE GENOMIC DNA]</scope>
    <source>
        <strain evidence="9">F 1598</strain>
    </source>
</reference>
<dbReference type="PANTHER" id="PTHR23504:SF17">
    <property type="entry name" value="MAJOR FACILITATOR SUPERFAMILY (MFS) PROFILE DOMAIN-CONTAINING PROTEIN"/>
    <property type="match status" value="1"/>
</dbReference>
<keyword evidence="9" id="KW-1185">Reference proteome</keyword>
<feature type="compositionally biased region" description="Polar residues" evidence="6">
    <location>
        <begin position="414"/>
        <end position="423"/>
    </location>
</feature>
<dbReference type="InParanoid" id="A0A0C3GLL9"/>
<dbReference type="EMBL" id="KN832971">
    <property type="protein sequence ID" value="KIM91466.1"/>
    <property type="molecule type" value="Genomic_DNA"/>
</dbReference>
<protein>
    <recommendedName>
        <fullName evidence="10">Major facilitator superfamily (MFS) profile domain-containing protein</fullName>
    </recommendedName>
</protein>
<feature type="transmembrane region" description="Helical" evidence="7">
    <location>
        <begin position="263"/>
        <end position="287"/>
    </location>
</feature>
<name>A0A0C3GLL9_PILCF</name>
<feature type="transmembrane region" description="Helical" evidence="7">
    <location>
        <begin position="804"/>
        <end position="823"/>
    </location>
</feature>
<keyword evidence="2" id="KW-0813">Transport</keyword>
<evidence type="ECO:0000313" key="9">
    <source>
        <dbReference type="Proteomes" id="UP000054166"/>
    </source>
</evidence>
<dbReference type="Proteomes" id="UP000054166">
    <property type="component" value="Unassembled WGS sequence"/>
</dbReference>
<keyword evidence="3 7" id="KW-0812">Transmembrane</keyword>